<evidence type="ECO:0000313" key="8">
    <source>
        <dbReference type="EMBL" id="NNU16997.1"/>
    </source>
</evidence>
<dbReference type="GO" id="GO:0009927">
    <property type="term" value="F:histidine phosphotransfer kinase activity"/>
    <property type="evidence" value="ECO:0007669"/>
    <property type="project" value="TreeGrafter"/>
</dbReference>
<dbReference type="InterPro" id="IPR035965">
    <property type="entry name" value="PAS-like_dom_sf"/>
</dbReference>
<feature type="domain" description="Histidine kinase" evidence="6">
    <location>
        <begin position="116"/>
        <end position="335"/>
    </location>
</feature>
<keyword evidence="9" id="KW-1185">Reference proteome</keyword>
<dbReference type="CDD" id="cd00082">
    <property type="entry name" value="HisKA"/>
    <property type="match status" value="1"/>
</dbReference>
<name>A0A7Y3RMU3_9PROT</name>
<evidence type="ECO:0000256" key="4">
    <source>
        <dbReference type="ARBA" id="ARBA00022679"/>
    </source>
</evidence>
<organism evidence="8 9">
    <name type="scientific">Parvularcula mediterranea</name>
    <dbReference type="NCBI Taxonomy" id="2732508"/>
    <lineage>
        <taxon>Bacteria</taxon>
        <taxon>Pseudomonadati</taxon>
        <taxon>Pseudomonadota</taxon>
        <taxon>Alphaproteobacteria</taxon>
        <taxon>Parvularculales</taxon>
        <taxon>Parvularculaceae</taxon>
        <taxon>Parvularcula</taxon>
    </lineage>
</organism>
<dbReference type="SUPFAM" id="SSF55785">
    <property type="entry name" value="PYP-like sensor domain (PAS domain)"/>
    <property type="match status" value="1"/>
</dbReference>
<dbReference type="InterPro" id="IPR036890">
    <property type="entry name" value="HATPase_C_sf"/>
</dbReference>
<evidence type="ECO:0000259" key="7">
    <source>
        <dbReference type="PROSITE" id="PS50112"/>
    </source>
</evidence>
<feature type="domain" description="PAS" evidence="7">
    <location>
        <begin position="1"/>
        <end position="57"/>
    </location>
</feature>
<keyword evidence="4" id="KW-0808">Transferase</keyword>
<dbReference type="InterPro" id="IPR036097">
    <property type="entry name" value="HisK_dim/P_sf"/>
</dbReference>
<sequence length="364" mass="39199">MILRQDEQGTIVGASETAVTLFGVRGEPIRGLRLTDLVRARQHPALLSAMNEALAAGKSELAVDLREGARVASAILEIQSIPAGGFITRIRPKIASAAPKQQPRGLSKLPSEKLADVSHEIRTPLNAVIGFADALRQESFGPLGDRRYRDYARLIQESGQHVLSLINDLLDLSKVEAEKLELHLEPVDVRAFVISVAQTFGLEAERAGLELTCQTAKAVGIHTIDKKVVRQVLLNLLGNALKFTQSGSITLRTKVLGDQLVFAVEDTGVGMSRADLGRIGERFYQARSEGVRGGKGSGLGLSLSAALAKAHGGRLDLTSEEGRGTVATLSLPIKQAQPKRYRPLENNVGAEIVSLYRSARQRVS</sequence>
<dbReference type="Gene3D" id="1.10.287.130">
    <property type="match status" value="1"/>
</dbReference>
<keyword evidence="5 8" id="KW-0418">Kinase</keyword>
<dbReference type="SUPFAM" id="SSF47384">
    <property type="entry name" value="Homodimeric domain of signal transducing histidine kinase"/>
    <property type="match status" value="1"/>
</dbReference>
<dbReference type="Pfam" id="PF02518">
    <property type="entry name" value="HATPase_c"/>
    <property type="match status" value="1"/>
</dbReference>
<dbReference type="PANTHER" id="PTHR43047">
    <property type="entry name" value="TWO-COMPONENT HISTIDINE PROTEIN KINASE"/>
    <property type="match status" value="1"/>
</dbReference>
<proteinExistence type="predicted"/>
<dbReference type="InterPro" id="IPR003594">
    <property type="entry name" value="HATPase_dom"/>
</dbReference>
<dbReference type="InterPro" id="IPR000014">
    <property type="entry name" value="PAS"/>
</dbReference>
<dbReference type="Pfam" id="PF00512">
    <property type="entry name" value="HisKA"/>
    <property type="match status" value="1"/>
</dbReference>
<evidence type="ECO:0000313" key="9">
    <source>
        <dbReference type="Proteomes" id="UP000536835"/>
    </source>
</evidence>
<dbReference type="SUPFAM" id="SSF55874">
    <property type="entry name" value="ATPase domain of HSP90 chaperone/DNA topoisomerase II/histidine kinase"/>
    <property type="match status" value="1"/>
</dbReference>
<dbReference type="InterPro" id="IPR004358">
    <property type="entry name" value="Sig_transdc_His_kin-like_C"/>
</dbReference>
<dbReference type="AlphaFoldDB" id="A0A7Y3RMU3"/>
<dbReference type="EC" id="2.7.13.3" evidence="2"/>
<dbReference type="PROSITE" id="PS50112">
    <property type="entry name" value="PAS"/>
    <property type="match status" value="1"/>
</dbReference>
<dbReference type="GO" id="GO:0005886">
    <property type="term" value="C:plasma membrane"/>
    <property type="evidence" value="ECO:0007669"/>
    <property type="project" value="TreeGrafter"/>
</dbReference>
<dbReference type="GO" id="GO:0000155">
    <property type="term" value="F:phosphorelay sensor kinase activity"/>
    <property type="evidence" value="ECO:0007669"/>
    <property type="project" value="InterPro"/>
</dbReference>
<dbReference type="PANTHER" id="PTHR43047:SF72">
    <property type="entry name" value="OSMOSENSING HISTIDINE PROTEIN KINASE SLN1"/>
    <property type="match status" value="1"/>
</dbReference>
<evidence type="ECO:0000256" key="5">
    <source>
        <dbReference type="ARBA" id="ARBA00022777"/>
    </source>
</evidence>
<comment type="caution">
    <text evidence="8">The sequence shown here is derived from an EMBL/GenBank/DDBJ whole genome shotgun (WGS) entry which is preliminary data.</text>
</comment>
<evidence type="ECO:0000256" key="1">
    <source>
        <dbReference type="ARBA" id="ARBA00000085"/>
    </source>
</evidence>
<dbReference type="InterPro" id="IPR005467">
    <property type="entry name" value="His_kinase_dom"/>
</dbReference>
<evidence type="ECO:0000259" key="6">
    <source>
        <dbReference type="PROSITE" id="PS50109"/>
    </source>
</evidence>
<protein>
    <recommendedName>
        <fullName evidence="2">histidine kinase</fullName>
        <ecNumber evidence="2">2.7.13.3</ecNumber>
    </recommendedName>
</protein>
<dbReference type="Gene3D" id="3.30.565.10">
    <property type="entry name" value="Histidine kinase-like ATPase, C-terminal domain"/>
    <property type="match status" value="1"/>
</dbReference>
<dbReference type="SMART" id="SM00388">
    <property type="entry name" value="HisKA"/>
    <property type="match status" value="1"/>
</dbReference>
<keyword evidence="3" id="KW-0597">Phosphoprotein</keyword>
<dbReference type="EMBL" id="JABFCX010000003">
    <property type="protein sequence ID" value="NNU16997.1"/>
    <property type="molecule type" value="Genomic_DNA"/>
</dbReference>
<dbReference type="PRINTS" id="PR00344">
    <property type="entry name" value="BCTRLSENSOR"/>
</dbReference>
<dbReference type="PROSITE" id="PS50109">
    <property type="entry name" value="HIS_KIN"/>
    <property type="match status" value="1"/>
</dbReference>
<reference evidence="8 9" key="1">
    <citation type="submission" date="2020-05" db="EMBL/GenBank/DDBJ databases">
        <title>Parvularcula mediterraneae sp. nov., isolated from polypropylene straw from shallow seawater of the seashore of Laganas in Zakynthos island, Greece.</title>
        <authorList>
            <person name="Szabo I."/>
            <person name="Al-Omari J."/>
            <person name="Rado J."/>
            <person name="Szerdahelyi G.S."/>
        </authorList>
    </citation>
    <scope>NUCLEOTIDE SEQUENCE [LARGE SCALE GENOMIC DNA]</scope>
    <source>
        <strain evidence="8 9">ZS-1/3</strain>
    </source>
</reference>
<dbReference type="RefSeq" id="WP_173199998.1">
    <property type="nucleotide sequence ID" value="NZ_JABFCX010000003.1"/>
</dbReference>
<gene>
    <name evidence="8" type="ORF">HK107_11765</name>
</gene>
<dbReference type="Proteomes" id="UP000536835">
    <property type="component" value="Unassembled WGS sequence"/>
</dbReference>
<evidence type="ECO:0000256" key="2">
    <source>
        <dbReference type="ARBA" id="ARBA00012438"/>
    </source>
</evidence>
<evidence type="ECO:0000256" key="3">
    <source>
        <dbReference type="ARBA" id="ARBA00022553"/>
    </source>
</evidence>
<accession>A0A7Y3RMU3</accession>
<dbReference type="InterPro" id="IPR003661">
    <property type="entry name" value="HisK_dim/P_dom"/>
</dbReference>
<dbReference type="CDD" id="cd00130">
    <property type="entry name" value="PAS"/>
    <property type="match status" value="1"/>
</dbReference>
<comment type="catalytic activity">
    <reaction evidence="1">
        <text>ATP + protein L-histidine = ADP + protein N-phospho-L-histidine.</text>
        <dbReference type="EC" id="2.7.13.3"/>
    </reaction>
</comment>
<dbReference type="SMART" id="SM00387">
    <property type="entry name" value="HATPase_c"/>
    <property type="match status" value="1"/>
</dbReference>